<dbReference type="Pfam" id="PF08238">
    <property type="entry name" value="Sel1"/>
    <property type="match status" value="9"/>
</dbReference>
<dbReference type="PANTHER" id="PTHR11102">
    <property type="entry name" value="SEL-1-LIKE PROTEIN"/>
    <property type="match status" value="1"/>
</dbReference>
<keyword evidence="1" id="KW-0378">Hydrolase</keyword>
<dbReference type="Pfam" id="PF18555">
    <property type="entry name" value="MobL"/>
    <property type="match status" value="1"/>
</dbReference>
<dbReference type="Gene3D" id="1.25.40.10">
    <property type="entry name" value="Tetratricopeptide repeat domain"/>
    <property type="match status" value="2"/>
</dbReference>
<dbReference type="GO" id="GO:0008800">
    <property type="term" value="F:beta-lactamase activity"/>
    <property type="evidence" value="ECO:0007669"/>
    <property type="project" value="UniProtKB-EC"/>
</dbReference>
<dbReference type="EC" id="3.5.2.6" evidence="1"/>
<accession>A0A6N2VT05</accession>
<proteinExistence type="predicted"/>
<organism evidence="1">
    <name type="scientific">[Clostridium] nexile</name>
    <dbReference type="NCBI Taxonomy" id="29361"/>
    <lineage>
        <taxon>Bacteria</taxon>
        <taxon>Bacillati</taxon>
        <taxon>Bacillota</taxon>
        <taxon>Clostridia</taxon>
        <taxon>Lachnospirales</taxon>
        <taxon>Lachnospiraceae</taxon>
        <taxon>Tyzzerella</taxon>
    </lineage>
</organism>
<protein>
    <submittedName>
        <fullName evidence="1">Beta-lactamase HcpC</fullName>
        <ecNumber evidence="1">3.5.2.6</ecNumber>
    </submittedName>
</protein>
<dbReference type="InterPro" id="IPR011990">
    <property type="entry name" value="TPR-like_helical_dom_sf"/>
</dbReference>
<evidence type="ECO:0000313" key="1">
    <source>
        <dbReference type="EMBL" id="VYT32813.1"/>
    </source>
</evidence>
<dbReference type="SUPFAM" id="SSF81901">
    <property type="entry name" value="HCP-like"/>
    <property type="match status" value="3"/>
</dbReference>
<reference evidence="1" key="1">
    <citation type="submission" date="2019-11" db="EMBL/GenBank/DDBJ databases">
        <authorList>
            <person name="Feng L."/>
        </authorList>
    </citation>
    <scope>NUCLEOTIDE SEQUENCE</scope>
    <source>
        <strain evidence="1">CnexileLFYP112</strain>
    </source>
</reference>
<dbReference type="EMBL" id="CACRTG010000034">
    <property type="protein sequence ID" value="VYT32813.1"/>
    <property type="molecule type" value="Genomic_DNA"/>
</dbReference>
<dbReference type="NCBIfam" id="NF041498">
    <property type="entry name" value="MobP2"/>
    <property type="match status" value="1"/>
</dbReference>
<name>A0A6N2VT05_9FIRM</name>
<dbReference type="PANTHER" id="PTHR11102:SF147">
    <property type="entry name" value="SEL1L ADAPTOR SUBUNIT OF ERAD E3 UBIQUITIN LIGASE"/>
    <property type="match status" value="1"/>
</dbReference>
<dbReference type="InterPro" id="IPR048101">
    <property type="entry name" value="MobP2"/>
</dbReference>
<dbReference type="InterPro" id="IPR041073">
    <property type="entry name" value="MobL"/>
</dbReference>
<dbReference type="AlphaFoldDB" id="A0A6N2VT05"/>
<dbReference type="SMART" id="SM00671">
    <property type="entry name" value="SEL1"/>
    <property type="match status" value="9"/>
</dbReference>
<gene>
    <name evidence="1" type="primary">hcpC</name>
    <name evidence="1" type="ORF">CNLFYP112_00528</name>
</gene>
<dbReference type="GO" id="GO:0036503">
    <property type="term" value="P:ERAD pathway"/>
    <property type="evidence" value="ECO:0007669"/>
    <property type="project" value="TreeGrafter"/>
</dbReference>
<dbReference type="InterPro" id="IPR006597">
    <property type="entry name" value="Sel1-like"/>
</dbReference>
<dbReference type="InterPro" id="IPR050767">
    <property type="entry name" value="Sel1_AlgK"/>
</dbReference>
<sequence length="915" mass="106797">MSINAGVVVVNKFCNSASKLFTGYINYMDREEAIRSENIVKYNLYNDYMGNPEKTSGLFTNMKKSLSNQDIFALKQRFETAQNNGSLMWQTVISFDNQWLEEFGLYSSETKTLNEKKLKELATNGINKMLRNENLEHAVWSGAIHYNTDNIHIHVATVEEYPKRETRMYTQYDYSLNDKNRLRADGIILNLDGTPLIKEEAKGKFKLKSIELCKQSITNEIIKEKDLNLQINQVIRERINSSFRTKLFQDQELLSKMNQLYETLPDCNRSLWNYNNNIMKPYQQKIDDISRSYIESYHSEDFKKLLAMLDRQSNLYRTAYGNSSSDFKETKLKDLYTRMGNSFFKAIKVLDKELAADQTLPSVPNLSLEPKFTLEPKPLEQELSEIYQAYEEPNTINFLQTNSKEFSMNGRYYLEWEEEFKIAKKEIASYEIGNIASPKSVQNSINVLHQLAGKGSVLAKYELANLYNYDTKLNVQDKERAEHYYQDAFSGYLFIYQELSNQKPRSQKESENLEFIKNYTTFRLGQFYNKGLGIPIDYQKAAFYFQKSNTDYAKYALGELYYNGFGVDQNYELAVSNYKRALELNEQSPYAAYKLGQMYQQGIYFQQDSNTAYKYYSLALQSLKNIDTGTDMYIKYRLGSMYYKGLGTDIDFKKASQYFEESLNLGNENAYYPLGIIYSNPNDDLYDIKKGIYYLKMASDKNNPYASFKLGKIYEQSDDKEQAHIHYRKSLKEFLELEKIEPKSSHLKQQIGNMFYRGLGTDIDFKKASQYFEKSLNLGNTSAKYYLGIIYTTSGSPCYDIKKGIMLLEESRSDGNHYATCRLGDLYNFQFNDKIKALSYYKEAANSGSIYAQNQLIKATFSNVNQNVRKTFHFEKALQYMKQSLKKDYESWKNILEHDRELQNALQQSNSNYDF</sequence>